<dbReference type="GO" id="GO:0000976">
    <property type="term" value="F:transcription cis-regulatory region binding"/>
    <property type="evidence" value="ECO:0007669"/>
    <property type="project" value="TreeGrafter"/>
</dbReference>
<sequence>MATLKDVAQKACVDVSTVSRALNNTSYVHPETKARIVAAAKELGYRPNVMAKALRQGRRHTLGVIVPRLHLTLFSEILPGIEHEAERLGYSTLISTTDDDPQREKSCLERMQNSFVDGIIITGTGRNNRLLRSIQASGIAVTQIVRCQEPRISSIVADYEACGRNAVDYLYSKGCRRIALIAGYSHQSPFKGRYEGYSKAIAAHGLEEILAESTQPVNSFEYGYECANQLLRDEPELDAILAPVDLQGLGVLRALKEQGIRVPEQVKVISMTGHAIGEMLETSMTSMEMPAFEMGEKAAQLTIMEIENPSEKAPTPQSIQFPYTLTQRETT</sequence>
<dbReference type="CDD" id="cd06267">
    <property type="entry name" value="PBP1_LacI_sugar_binding-like"/>
    <property type="match status" value="1"/>
</dbReference>
<dbReference type="Gene3D" id="3.40.50.2300">
    <property type="match status" value="2"/>
</dbReference>
<dbReference type="SUPFAM" id="SSF47413">
    <property type="entry name" value="lambda repressor-like DNA-binding domains"/>
    <property type="match status" value="1"/>
</dbReference>
<feature type="domain" description="HTH lacI-type" evidence="4">
    <location>
        <begin position="2"/>
        <end position="56"/>
    </location>
</feature>
<dbReference type="OrthoDB" id="369222at2"/>
<evidence type="ECO:0000256" key="2">
    <source>
        <dbReference type="ARBA" id="ARBA00023125"/>
    </source>
</evidence>
<dbReference type="Gene3D" id="1.10.260.40">
    <property type="entry name" value="lambda repressor-like DNA-binding domains"/>
    <property type="match status" value="1"/>
</dbReference>
<dbReference type="Pfam" id="PF00356">
    <property type="entry name" value="LacI"/>
    <property type="match status" value="1"/>
</dbReference>
<evidence type="ECO:0000313" key="6">
    <source>
        <dbReference type="Proteomes" id="UP000220904"/>
    </source>
</evidence>
<name>A0A2A7BA82_9FIRM</name>
<dbReference type="Pfam" id="PF00532">
    <property type="entry name" value="Peripla_BP_1"/>
    <property type="match status" value="1"/>
</dbReference>
<dbReference type="PANTHER" id="PTHR30146">
    <property type="entry name" value="LACI-RELATED TRANSCRIPTIONAL REPRESSOR"/>
    <property type="match status" value="1"/>
</dbReference>
<dbReference type="Proteomes" id="UP000220904">
    <property type="component" value="Unassembled WGS sequence"/>
</dbReference>
<dbReference type="CDD" id="cd01392">
    <property type="entry name" value="HTH_LacI"/>
    <property type="match status" value="1"/>
</dbReference>
<dbReference type="InterPro" id="IPR028082">
    <property type="entry name" value="Peripla_BP_I"/>
</dbReference>
<evidence type="ECO:0000256" key="1">
    <source>
        <dbReference type="ARBA" id="ARBA00023015"/>
    </source>
</evidence>
<dbReference type="EMBL" id="NOUV01000001">
    <property type="protein sequence ID" value="PDX88239.1"/>
    <property type="molecule type" value="Genomic_DNA"/>
</dbReference>
<accession>A0A2A7BA82</accession>
<gene>
    <name evidence="5" type="ORF">CHR60_00345</name>
</gene>
<protein>
    <submittedName>
        <fullName evidence="5">LacI family transcriptional regulator</fullName>
    </submittedName>
</protein>
<organism evidence="5 6">
    <name type="scientific">Faecalibacterium prausnitzii</name>
    <dbReference type="NCBI Taxonomy" id="853"/>
    <lineage>
        <taxon>Bacteria</taxon>
        <taxon>Bacillati</taxon>
        <taxon>Bacillota</taxon>
        <taxon>Clostridia</taxon>
        <taxon>Eubacteriales</taxon>
        <taxon>Oscillospiraceae</taxon>
        <taxon>Faecalibacterium</taxon>
    </lineage>
</organism>
<dbReference type="InterPro" id="IPR010982">
    <property type="entry name" value="Lambda_DNA-bd_dom_sf"/>
</dbReference>
<dbReference type="SUPFAM" id="SSF53822">
    <property type="entry name" value="Periplasmic binding protein-like I"/>
    <property type="match status" value="1"/>
</dbReference>
<dbReference type="InterPro" id="IPR001761">
    <property type="entry name" value="Peripla_BP/Lac1_sug-bd_dom"/>
</dbReference>
<evidence type="ECO:0000313" key="5">
    <source>
        <dbReference type="EMBL" id="PDX88239.1"/>
    </source>
</evidence>
<reference evidence="5 6" key="1">
    <citation type="journal article" date="2017" name="Front. Microbiol.">
        <title>New Insights into the Diversity of the Genus Faecalibacterium.</title>
        <authorList>
            <person name="Benevides L."/>
            <person name="Burman S."/>
            <person name="Martin R."/>
            <person name="Robert V."/>
            <person name="Thomas M."/>
            <person name="Miquel S."/>
            <person name="Chain F."/>
            <person name="Sokol H."/>
            <person name="Bermudez-Humaran L.G."/>
            <person name="Morrison M."/>
            <person name="Langella P."/>
            <person name="Azevedo V.A."/>
            <person name="Chatel J.M."/>
            <person name="Soares S."/>
        </authorList>
    </citation>
    <scope>NUCLEOTIDE SEQUENCE [LARGE SCALE GENOMIC DNA]</scope>
    <source>
        <strain evidence="5 6">AHMP21</strain>
    </source>
</reference>
<keyword evidence="2" id="KW-0238">DNA-binding</keyword>
<dbReference type="PROSITE" id="PS50932">
    <property type="entry name" value="HTH_LACI_2"/>
    <property type="match status" value="1"/>
</dbReference>
<evidence type="ECO:0000259" key="4">
    <source>
        <dbReference type="PROSITE" id="PS50932"/>
    </source>
</evidence>
<comment type="caution">
    <text evidence="5">The sequence shown here is derived from an EMBL/GenBank/DDBJ whole genome shotgun (WGS) entry which is preliminary data.</text>
</comment>
<dbReference type="PANTHER" id="PTHR30146:SF109">
    <property type="entry name" value="HTH-TYPE TRANSCRIPTIONAL REGULATOR GALS"/>
    <property type="match status" value="1"/>
</dbReference>
<dbReference type="InterPro" id="IPR000843">
    <property type="entry name" value="HTH_LacI"/>
</dbReference>
<dbReference type="SMART" id="SM00354">
    <property type="entry name" value="HTH_LACI"/>
    <property type="match status" value="1"/>
</dbReference>
<keyword evidence="3" id="KW-0804">Transcription</keyword>
<evidence type="ECO:0000256" key="3">
    <source>
        <dbReference type="ARBA" id="ARBA00023163"/>
    </source>
</evidence>
<keyword evidence="1" id="KW-0805">Transcription regulation</keyword>
<dbReference type="AlphaFoldDB" id="A0A2A7BA82"/>
<dbReference type="RefSeq" id="WP_097791210.1">
    <property type="nucleotide sequence ID" value="NZ_NOUV01000001.1"/>
</dbReference>
<proteinExistence type="predicted"/>
<dbReference type="GO" id="GO:0003700">
    <property type="term" value="F:DNA-binding transcription factor activity"/>
    <property type="evidence" value="ECO:0007669"/>
    <property type="project" value="TreeGrafter"/>
</dbReference>